<evidence type="ECO:0000256" key="1">
    <source>
        <dbReference type="ARBA" id="ARBA00022741"/>
    </source>
</evidence>
<dbReference type="PANTHER" id="PTHR47959">
    <property type="entry name" value="ATP-DEPENDENT RNA HELICASE RHLE-RELATED"/>
    <property type="match status" value="1"/>
</dbReference>
<feature type="signal peptide" evidence="7">
    <location>
        <begin position="1"/>
        <end position="20"/>
    </location>
</feature>
<dbReference type="InterPro" id="IPR036361">
    <property type="entry name" value="SAP_dom_sf"/>
</dbReference>
<dbReference type="Gene3D" id="3.40.50.300">
    <property type="entry name" value="P-loop containing nucleotide triphosphate hydrolases"/>
    <property type="match status" value="2"/>
</dbReference>
<dbReference type="InterPro" id="IPR044742">
    <property type="entry name" value="DEAD/DEAH_RhlB"/>
</dbReference>
<keyword evidence="2" id="KW-0378">Hydrolase</keyword>
<dbReference type="InterPro" id="IPR011545">
    <property type="entry name" value="DEAD/DEAH_box_helicase_dom"/>
</dbReference>
<dbReference type="PROSITE" id="PS51192">
    <property type="entry name" value="HELICASE_ATP_BIND_1"/>
    <property type="match status" value="1"/>
</dbReference>
<dbReference type="GO" id="GO:0003676">
    <property type="term" value="F:nucleic acid binding"/>
    <property type="evidence" value="ECO:0007669"/>
    <property type="project" value="InterPro"/>
</dbReference>
<dbReference type="PROSITE" id="PS51194">
    <property type="entry name" value="HELICASE_CTER"/>
    <property type="match status" value="1"/>
</dbReference>
<feature type="domain" description="Helicase ATP-binding" evidence="9">
    <location>
        <begin position="194"/>
        <end position="370"/>
    </location>
</feature>
<evidence type="ECO:0000259" key="9">
    <source>
        <dbReference type="PROSITE" id="PS51192"/>
    </source>
</evidence>
<evidence type="ECO:0000259" key="10">
    <source>
        <dbReference type="PROSITE" id="PS51194"/>
    </source>
</evidence>
<dbReference type="GO" id="GO:0016787">
    <property type="term" value="F:hydrolase activity"/>
    <property type="evidence" value="ECO:0007669"/>
    <property type="project" value="UniProtKB-KW"/>
</dbReference>
<evidence type="ECO:0000256" key="6">
    <source>
        <dbReference type="SAM" id="MobiDB-lite"/>
    </source>
</evidence>
<dbReference type="PROSITE" id="PS50800">
    <property type="entry name" value="SAP"/>
    <property type="match status" value="1"/>
</dbReference>
<evidence type="ECO:0000256" key="7">
    <source>
        <dbReference type="SAM" id="SignalP"/>
    </source>
</evidence>
<dbReference type="SMART" id="SM00513">
    <property type="entry name" value="SAP"/>
    <property type="match status" value="1"/>
</dbReference>
<feature type="domain" description="DEAD-box RNA helicase Q" evidence="11">
    <location>
        <begin position="163"/>
        <end position="191"/>
    </location>
</feature>
<keyword evidence="4" id="KW-0067">ATP-binding</keyword>
<dbReference type="GO" id="GO:0003724">
    <property type="term" value="F:RNA helicase activity"/>
    <property type="evidence" value="ECO:0007669"/>
    <property type="project" value="InterPro"/>
</dbReference>
<feature type="domain" description="Helicase C-terminal" evidence="10">
    <location>
        <begin position="394"/>
        <end position="546"/>
    </location>
</feature>
<feature type="region of interest" description="Disordered" evidence="6">
    <location>
        <begin position="112"/>
        <end position="133"/>
    </location>
</feature>
<feature type="domain" description="SAP" evidence="8">
    <location>
        <begin position="65"/>
        <end position="99"/>
    </location>
</feature>
<dbReference type="InterPro" id="IPR001650">
    <property type="entry name" value="Helicase_C-like"/>
</dbReference>
<keyword evidence="3" id="KW-0347">Helicase</keyword>
<evidence type="ECO:0000259" key="8">
    <source>
        <dbReference type="PROSITE" id="PS50800"/>
    </source>
</evidence>
<dbReference type="SUPFAM" id="SSF68906">
    <property type="entry name" value="SAP domain"/>
    <property type="match status" value="1"/>
</dbReference>
<accession>A0A7S3Q0L1</accession>
<evidence type="ECO:0000259" key="11">
    <source>
        <dbReference type="PROSITE" id="PS51195"/>
    </source>
</evidence>
<evidence type="ECO:0000256" key="3">
    <source>
        <dbReference type="ARBA" id="ARBA00022806"/>
    </source>
</evidence>
<dbReference type="SUPFAM" id="SSF52540">
    <property type="entry name" value="P-loop containing nucleoside triphosphate hydrolases"/>
    <property type="match status" value="1"/>
</dbReference>
<dbReference type="Gene3D" id="1.10.720.30">
    <property type="entry name" value="SAP domain"/>
    <property type="match status" value="1"/>
</dbReference>
<proteinExistence type="predicted"/>
<name>A0A7S3Q0L1_9STRA</name>
<dbReference type="Pfam" id="PF00270">
    <property type="entry name" value="DEAD"/>
    <property type="match status" value="1"/>
</dbReference>
<dbReference type="AlphaFoldDB" id="A0A7S3Q0L1"/>
<dbReference type="CDD" id="cd18787">
    <property type="entry name" value="SF2_C_DEAD"/>
    <property type="match status" value="1"/>
</dbReference>
<dbReference type="PANTHER" id="PTHR47959:SF13">
    <property type="entry name" value="ATP-DEPENDENT RNA HELICASE RHLE"/>
    <property type="match status" value="1"/>
</dbReference>
<dbReference type="GO" id="GO:0005829">
    <property type="term" value="C:cytosol"/>
    <property type="evidence" value="ECO:0007669"/>
    <property type="project" value="TreeGrafter"/>
</dbReference>
<dbReference type="InterPro" id="IPR014014">
    <property type="entry name" value="RNA_helicase_DEAD_Q_motif"/>
</dbReference>
<dbReference type="CDD" id="cd00268">
    <property type="entry name" value="DEADc"/>
    <property type="match status" value="1"/>
</dbReference>
<dbReference type="SMART" id="SM00487">
    <property type="entry name" value="DEXDc"/>
    <property type="match status" value="1"/>
</dbReference>
<keyword evidence="1" id="KW-0547">Nucleotide-binding</keyword>
<dbReference type="InterPro" id="IPR003034">
    <property type="entry name" value="SAP_dom"/>
</dbReference>
<dbReference type="Pfam" id="PF00271">
    <property type="entry name" value="Helicase_C"/>
    <property type="match status" value="1"/>
</dbReference>
<feature type="region of interest" description="Disordered" evidence="6">
    <location>
        <begin position="546"/>
        <end position="566"/>
    </location>
</feature>
<reference evidence="12" key="1">
    <citation type="submission" date="2021-01" db="EMBL/GenBank/DDBJ databases">
        <authorList>
            <person name="Corre E."/>
            <person name="Pelletier E."/>
            <person name="Niang G."/>
            <person name="Scheremetjew M."/>
            <person name="Finn R."/>
            <person name="Kale V."/>
            <person name="Holt S."/>
            <person name="Cochrane G."/>
            <person name="Meng A."/>
            <person name="Brown T."/>
            <person name="Cohen L."/>
        </authorList>
    </citation>
    <scope>NUCLEOTIDE SEQUENCE</scope>
    <source>
        <strain evidence="12">MM31A-1</strain>
    </source>
</reference>
<dbReference type="GO" id="GO:0005524">
    <property type="term" value="F:ATP binding"/>
    <property type="evidence" value="ECO:0007669"/>
    <property type="project" value="UniProtKB-KW"/>
</dbReference>
<dbReference type="SMART" id="SM00490">
    <property type="entry name" value="HELICc"/>
    <property type="match status" value="1"/>
</dbReference>
<evidence type="ECO:0000313" key="12">
    <source>
        <dbReference type="EMBL" id="CAE0461840.1"/>
    </source>
</evidence>
<dbReference type="PROSITE" id="PS51195">
    <property type="entry name" value="Q_MOTIF"/>
    <property type="match status" value="1"/>
</dbReference>
<sequence>MNLAIYLSAVMAISLGQTVAFVMPACRHSFTKTVSTKLTESRMSTTDTSSTNTKNKSVISKKATISSLTVPQLKDLLRQQGLKVGGNKPELVERLTNLAKQKKKEKLARMAGAATKQKEKLRKSESIPGPSLKKQVKLAVESGKAKAKENAKKNINKANTQANGFKDINVPANLVARLDEMGIKEPTPIQKQAIPLAIQGKDVMGVAQTGTGKTLAFGLPLVSQMLEDTSNTHGKKPIRGLVLAPTRELANQIAVQLGILTEKSPMNTFVVVGGQNIKTQINKLRGGTDLLVATPGRLIDLMDRGAISLRETSFLVLDEADLMLDMGFLPDLRKIAKMLPKKRQTMLFSATMSKDMNEVAKSYLKNPIKVEIARSGKTADKIAQEVHFIERNRRIENLLRMLKEGEHSEDRAIIFGRTKRGMEKLSKKLIDGGIKAVSIHGNKSQPQRDKALAAFKAGEVNVLVATDVAARGLDIPDVKRVYNFELPNMPEAYVHRIGRTARAGKEGVAISFCTMEDMEDLVGIQKLIGIDIPIASGTPWTMHEMKREKDRVKANKAIQERKRRRR</sequence>
<evidence type="ECO:0000256" key="4">
    <source>
        <dbReference type="ARBA" id="ARBA00022840"/>
    </source>
</evidence>
<keyword evidence="7" id="KW-0732">Signal</keyword>
<feature type="chain" id="PRO_5031057834" description="SAP domain-containing protein" evidence="7">
    <location>
        <begin position="21"/>
        <end position="566"/>
    </location>
</feature>
<evidence type="ECO:0000256" key="5">
    <source>
        <dbReference type="PROSITE-ProRule" id="PRU00552"/>
    </source>
</evidence>
<gene>
    <name evidence="12" type="ORF">CDEB00056_LOCUS6681</name>
</gene>
<evidence type="ECO:0008006" key="13">
    <source>
        <dbReference type="Google" id="ProtNLM"/>
    </source>
</evidence>
<feature type="compositionally biased region" description="Basic and acidic residues" evidence="6">
    <location>
        <begin position="116"/>
        <end position="125"/>
    </location>
</feature>
<dbReference type="InterPro" id="IPR027417">
    <property type="entry name" value="P-loop_NTPase"/>
</dbReference>
<dbReference type="Pfam" id="PF02037">
    <property type="entry name" value="SAP"/>
    <property type="match status" value="1"/>
</dbReference>
<dbReference type="InterPro" id="IPR014001">
    <property type="entry name" value="Helicase_ATP-bd"/>
</dbReference>
<feature type="short sequence motif" description="Q motif" evidence="5">
    <location>
        <begin position="163"/>
        <end position="191"/>
    </location>
</feature>
<dbReference type="InterPro" id="IPR050079">
    <property type="entry name" value="DEAD_box_RNA_helicase"/>
</dbReference>
<organism evidence="12">
    <name type="scientific">Chaetoceros debilis</name>
    <dbReference type="NCBI Taxonomy" id="122233"/>
    <lineage>
        <taxon>Eukaryota</taxon>
        <taxon>Sar</taxon>
        <taxon>Stramenopiles</taxon>
        <taxon>Ochrophyta</taxon>
        <taxon>Bacillariophyta</taxon>
        <taxon>Coscinodiscophyceae</taxon>
        <taxon>Chaetocerotophycidae</taxon>
        <taxon>Chaetocerotales</taxon>
        <taxon>Chaetocerotaceae</taxon>
        <taxon>Chaetoceros</taxon>
    </lineage>
</organism>
<evidence type="ECO:0000256" key="2">
    <source>
        <dbReference type="ARBA" id="ARBA00022801"/>
    </source>
</evidence>
<protein>
    <recommendedName>
        <fullName evidence="13">SAP domain-containing protein</fullName>
    </recommendedName>
</protein>
<dbReference type="EMBL" id="HBIO01008721">
    <property type="protein sequence ID" value="CAE0461840.1"/>
    <property type="molecule type" value="Transcribed_RNA"/>
</dbReference>